<evidence type="ECO:0000313" key="3">
    <source>
        <dbReference type="Proteomes" id="UP000258309"/>
    </source>
</evidence>
<evidence type="ECO:0008006" key="4">
    <source>
        <dbReference type="Google" id="ProtNLM"/>
    </source>
</evidence>
<organism evidence="2 3">
    <name type="scientific">Scytalidium lignicola</name>
    <name type="common">Hyphomycete</name>
    <dbReference type="NCBI Taxonomy" id="5539"/>
    <lineage>
        <taxon>Eukaryota</taxon>
        <taxon>Fungi</taxon>
        <taxon>Dikarya</taxon>
        <taxon>Ascomycota</taxon>
        <taxon>Pezizomycotina</taxon>
        <taxon>Leotiomycetes</taxon>
        <taxon>Leotiomycetes incertae sedis</taxon>
        <taxon>Scytalidium</taxon>
    </lineage>
</organism>
<dbReference type="Proteomes" id="UP000258309">
    <property type="component" value="Unassembled WGS sequence"/>
</dbReference>
<proteinExistence type="predicted"/>
<feature type="non-terminal residue" evidence="2">
    <location>
        <position position="587"/>
    </location>
</feature>
<accession>A0A3E2HIE0</accession>
<evidence type="ECO:0000313" key="2">
    <source>
        <dbReference type="EMBL" id="RFU32801.1"/>
    </source>
</evidence>
<keyword evidence="3" id="KW-1185">Reference proteome</keyword>
<name>A0A3E2HIE0_SCYLI</name>
<reference evidence="2 3" key="1">
    <citation type="submission" date="2018-05" db="EMBL/GenBank/DDBJ databases">
        <title>Draft genome sequence of Scytalidium lignicola DSM 105466, a ubiquitous saprotrophic fungus.</title>
        <authorList>
            <person name="Buettner E."/>
            <person name="Gebauer A.M."/>
            <person name="Hofrichter M."/>
            <person name="Liers C."/>
            <person name="Kellner H."/>
        </authorList>
    </citation>
    <scope>NUCLEOTIDE SEQUENCE [LARGE SCALE GENOMIC DNA]</scope>
    <source>
        <strain evidence="2 3">DSM 105466</strain>
    </source>
</reference>
<dbReference type="AlphaFoldDB" id="A0A3E2HIE0"/>
<dbReference type="PANTHER" id="PTHR35391">
    <property type="entry name" value="C2H2-TYPE DOMAIN-CONTAINING PROTEIN-RELATED"/>
    <property type="match status" value="1"/>
</dbReference>
<comment type="caution">
    <text evidence="2">The sequence shown here is derived from an EMBL/GenBank/DDBJ whole genome shotgun (WGS) entry which is preliminary data.</text>
</comment>
<dbReference type="OMA" id="PLSWARH"/>
<gene>
    <name evidence="2" type="ORF">B7463_g3563</name>
</gene>
<dbReference type="SUPFAM" id="SSF101447">
    <property type="entry name" value="Formin homology 2 domain (FH2 domain)"/>
    <property type="match status" value="1"/>
</dbReference>
<evidence type="ECO:0000256" key="1">
    <source>
        <dbReference type="SAM" id="MobiDB-lite"/>
    </source>
</evidence>
<feature type="non-terminal residue" evidence="2">
    <location>
        <position position="1"/>
    </location>
</feature>
<feature type="region of interest" description="Disordered" evidence="1">
    <location>
        <begin position="421"/>
        <end position="454"/>
    </location>
</feature>
<feature type="compositionally biased region" description="Pro residues" evidence="1">
    <location>
        <begin position="439"/>
        <end position="453"/>
    </location>
</feature>
<dbReference type="OrthoDB" id="6133115at2759"/>
<sequence length="587" mass="67770">MESQQEKYRLWSRNISATQDGHLPTSLEYRIREDPTAQRNINQVLDYLVEDLESISKILRGVTPNGTWIGELPLSHEKQEALEDYSSSDIKELLYSIRDRISDLFRLSIVIRGKPATDEYAKAALRYPHFNCTTDLVHVRDKYPEATGETWLLDRLGLAITRRRQFLLYRKNHQQRLEEVHNLKYGSDGKTIWSGTKASTHLLASKEWETFAFEDKNTTHNVRYSTRPMTEYADSSRGTDGATNKLRTPPLPLNDNGIRVEYGEMKHILSDLRPYVCTDIECELNMFESQHDWFEHEVKFHRKLWECKLCTDGLPRSKPELYSHLQDHHAGSDESNDTQKVESWQKFRIDATECPLCCEFARKLKTANNSQKCDVALKQFQSHLGGHFEQLAFVALPNDENLSCDLSTIIDDVEGVTEISEDLSSDDERQQGHQGHQGPPGPPPPPPPPPPPGYSVYTIRKVPSSNPKEKATWMRVERVKESLFHDVITSRIKKLDEQMDKYRDIAEKKASLHPNQQDQITRLLDDLMRNEQDQNFEWSLAQLEIKEGVLKEKGRKDKRETKSITLYVKRSLIPGANAPAIYHFLES</sequence>
<feature type="region of interest" description="Disordered" evidence="1">
    <location>
        <begin position="231"/>
        <end position="252"/>
    </location>
</feature>
<dbReference type="EMBL" id="NCSJ02000048">
    <property type="protein sequence ID" value="RFU32801.1"/>
    <property type="molecule type" value="Genomic_DNA"/>
</dbReference>
<protein>
    <recommendedName>
        <fullName evidence="4">C2H2-type domain-containing protein</fullName>
    </recommendedName>
</protein>
<feature type="compositionally biased region" description="Polar residues" evidence="1">
    <location>
        <begin position="236"/>
        <end position="246"/>
    </location>
</feature>
<dbReference type="PANTHER" id="PTHR35391:SF7">
    <property type="entry name" value="C2H2-TYPE DOMAIN-CONTAINING PROTEIN"/>
    <property type="match status" value="1"/>
</dbReference>